<dbReference type="NCBIfam" id="NF000499">
    <property type="entry name" value="Erm23S_rRNA_broad"/>
    <property type="match status" value="1"/>
</dbReference>
<keyword evidence="2 5" id="KW-0808">Transferase</keyword>
<proteinExistence type="inferred from homology"/>
<organism evidence="7 8">
    <name type="scientific">Nocardia donostiensis</name>
    <dbReference type="NCBI Taxonomy" id="1538463"/>
    <lineage>
        <taxon>Bacteria</taxon>
        <taxon>Bacillati</taxon>
        <taxon>Actinomycetota</taxon>
        <taxon>Actinomycetes</taxon>
        <taxon>Mycobacteriales</taxon>
        <taxon>Nocardiaceae</taxon>
        <taxon>Nocardia</taxon>
    </lineage>
</organism>
<dbReference type="InterPro" id="IPR020598">
    <property type="entry name" value="rRNA_Ade_methylase_Trfase_N"/>
</dbReference>
<feature type="binding site" evidence="5">
    <location>
        <position position="95"/>
    </location>
    <ligand>
        <name>S-adenosyl-L-methionine</name>
        <dbReference type="ChEBI" id="CHEBI:59789"/>
    </ligand>
</feature>
<evidence type="ECO:0000313" key="7">
    <source>
        <dbReference type="EMBL" id="ONM50075.1"/>
    </source>
</evidence>
<keyword evidence="4 5" id="KW-0694">RNA-binding</keyword>
<dbReference type="EMBL" id="MUMY01000002">
    <property type="protein sequence ID" value="ONM50075.1"/>
    <property type="molecule type" value="Genomic_DNA"/>
</dbReference>
<dbReference type="InterPro" id="IPR029063">
    <property type="entry name" value="SAM-dependent_MTases_sf"/>
</dbReference>
<dbReference type="SUPFAM" id="SSF53335">
    <property type="entry name" value="S-adenosyl-L-methionine-dependent methyltransferases"/>
    <property type="match status" value="1"/>
</dbReference>
<evidence type="ECO:0000256" key="4">
    <source>
        <dbReference type="ARBA" id="ARBA00022884"/>
    </source>
</evidence>
<dbReference type="InterPro" id="IPR023165">
    <property type="entry name" value="rRNA_Ade_diMease-like_C"/>
</dbReference>
<dbReference type="GO" id="GO:0005829">
    <property type="term" value="C:cytosol"/>
    <property type="evidence" value="ECO:0007669"/>
    <property type="project" value="TreeGrafter"/>
</dbReference>
<dbReference type="Gene3D" id="1.10.8.100">
    <property type="entry name" value="Ribosomal RNA adenine dimethylase-like, domain 2"/>
    <property type="match status" value="1"/>
</dbReference>
<dbReference type="PANTHER" id="PTHR11727:SF7">
    <property type="entry name" value="DIMETHYLADENOSINE TRANSFERASE-RELATED"/>
    <property type="match status" value="1"/>
</dbReference>
<evidence type="ECO:0000256" key="3">
    <source>
        <dbReference type="ARBA" id="ARBA00022691"/>
    </source>
</evidence>
<dbReference type="Proteomes" id="UP000188836">
    <property type="component" value="Unassembled WGS sequence"/>
</dbReference>
<dbReference type="CDD" id="cd02440">
    <property type="entry name" value="AdoMet_MTases"/>
    <property type="match status" value="1"/>
</dbReference>
<dbReference type="OrthoDB" id="3616874at2"/>
<feature type="binding site" evidence="5">
    <location>
        <position position="24"/>
    </location>
    <ligand>
        <name>S-adenosyl-L-methionine</name>
        <dbReference type="ChEBI" id="CHEBI:59789"/>
    </ligand>
</feature>
<dbReference type="Gene3D" id="3.40.50.150">
    <property type="entry name" value="Vaccinia Virus protein VP39"/>
    <property type="match status" value="1"/>
</dbReference>
<evidence type="ECO:0000256" key="2">
    <source>
        <dbReference type="ARBA" id="ARBA00022679"/>
    </source>
</evidence>
<protein>
    <submittedName>
        <fullName evidence="7">ErmE/ErmH/ErmO/ErmR family 23S rRNA (Adenine(2058)-N(6))-methyltransferase</fullName>
    </submittedName>
</protein>
<gene>
    <name evidence="7" type="ORF">B0T46_02970</name>
</gene>
<dbReference type="GO" id="GO:0003723">
    <property type="term" value="F:RNA binding"/>
    <property type="evidence" value="ECO:0007669"/>
    <property type="project" value="UniProtKB-UniRule"/>
</dbReference>
<evidence type="ECO:0000313" key="8">
    <source>
        <dbReference type="Proteomes" id="UP000188836"/>
    </source>
</evidence>
<evidence type="ECO:0000259" key="6">
    <source>
        <dbReference type="SMART" id="SM00650"/>
    </source>
</evidence>
<dbReference type="GO" id="GO:0000179">
    <property type="term" value="F:rRNA (adenine-N6,N6-)-dimethyltransferase activity"/>
    <property type="evidence" value="ECO:0007669"/>
    <property type="project" value="UniProtKB-UniRule"/>
</dbReference>
<dbReference type="SMART" id="SM00650">
    <property type="entry name" value="rADc"/>
    <property type="match status" value="1"/>
</dbReference>
<dbReference type="RefSeq" id="WP_077114895.1">
    <property type="nucleotide sequence ID" value="NZ_LOKT01000004.1"/>
</dbReference>
<dbReference type="AlphaFoldDB" id="A0A1V2TKM2"/>
<feature type="binding site" evidence="5">
    <location>
        <position position="111"/>
    </location>
    <ligand>
        <name>S-adenosyl-L-methionine</name>
        <dbReference type="ChEBI" id="CHEBI:59789"/>
    </ligand>
</feature>
<dbReference type="InterPro" id="IPR020596">
    <property type="entry name" value="rRNA_Ade_Mease_Trfase_CS"/>
</dbReference>
<comment type="caution">
    <text evidence="7">The sequence shown here is derived from an EMBL/GenBank/DDBJ whole genome shotgun (WGS) entry which is preliminary data.</text>
</comment>
<dbReference type="InterPro" id="IPR001737">
    <property type="entry name" value="KsgA/Erm"/>
</dbReference>
<keyword evidence="1 5" id="KW-0489">Methyltransferase</keyword>
<dbReference type="STRING" id="1538463.B0T36_07065"/>
<feature type="binding site" evidence="5">
    <location>
        <position position="22"/>
    </location>
    <ligand>
        <name>S-adenosyl-L-methionine</name>
        <dbReference type="ChEBI" id="CHEBI:59789"/>
    </ligand>
</feature>
<keyword evidence="8" id="KW-1185">Reference proteome</keyword>
<dbReference type="PROSITE" id="PS51689">
    <property type="entry name" value="SAM_RNA_A_N6_MT"/>
    <property type="match status" value="1"/>
</dbReference>
<accession>A0A1V2TKM2</accession>
<evidence type="ECO:0000256" key="5">
    <source>
        <dbReference type="PROSITE-ProRule" id="PRU01026"/>
    </source>
</evidence>
<comment type="similarity">
    <text evidence="5">Belongs to the class I-like SAM-binding methyltransferase superfamily. rRNA adenine N(6)-methyltransferase family.</text>
</comment>
<evidence type="ECO:0000256" key="1">
    <source>
        <dbReference type="ARBA" id="ARBA00022603"/>
    </source>
</evidence>
<reference evidence="7 8" key="1">
    <citation type="journal article" date="2016" name="Antonie Van Leeuwenhoek">
        <title>Nocardia donostiensis sp. nov., isolated from human respiratory specimens.</title>
        <authorList>
            <person name="Ercibengoa M."/>
            <person name="Bell M."/>
            <person name="Marimon J.M."/>
            <person name="Humrighouse B."/>
            <person name="Klenk H.P."/>
            <person name="Potter G."/>
            <person name="Perez-Trallero E."/>
        </authorList>
    </citation>
    <scope>NUCLEOTIDE SEQUENCE [LARGE SCALE GENOMIC DNA]</scope>
    <source>
        <strain evidence="7 8">X1655</strain>
    </source>
</reference>
<feature type="binding site" evidence="5">
    <location>
        <position position="70"/>
    </location>
    <ligand>
        <name>S-adenosyl-L-methionine</name>
        <dbReference type="ChEBI" id="CHEBI:59789"/>
    </ligand>
</feature>
<dbReference type="Pfam" id="PF00398">
    <property type="entry name" value="RrnaAD"/>
    <property type="match status" value="1"/>
</dbReference>
<keyword evidence="3 5" id="KW-0949">S-adenosyl-L-methionine</keyword>
<feature type="binding site" evidence="5">
    <location>
        <position position="49"/>
    </location>
    <ligand>
        <name>S-adenosyl-L-methionine</name>
        <dbReference type="ChEBI" id="CHEBI:59789"/>
    </ligand>
</feature>
<dbReference type="PROSITE" id="PS01131">
    <property type="entry name" value="RRNA_A_DIMETH"/>
    <property type="match status" value="1"/>
</dbReference>
<feature type="domain" description="Ribosomal RNA adenine methylase transferase N-terminal" evidence="6">
    <location>
        <begin position="29"/>
        <end position="193"/>
    </location>
</feature>
<name>A0A1V2TKM2_9NOCA</name>
<sequence length="266" mass="28995">MSRNRSQSRARVSGARRRLSQNFLTDPATARMIVRASGVTADDLVLEIGPGDGMLTGRLIGAAGRVLAYEKDPRYARRLAVRYAGDTRVRVVHSDFRAITAPGEPFAVVSNVPFASTTDIVRWCLAAPRLTSATLLTQLEFARKHSGAYGRWTKLTVTHWPAVAITMGPRIDRAEFFPVPRVDGGLLHIVRRDQPLLDGRAHADYRQMVELGFSGVGGSLAASLRRAHSAKAVRAACATAGVRVDQPVGSVAPDRWISLYRQLRGS</sequence>
<dbReference type="PANTHER" id="PTHR11727">
    <property type="entry name" value="DIMETHYLADENOSINE TRANSFERASE"/>
    <property type="match status" value="1"/>
</dbReference>